<dbReference type="RefSeq" id="WP_089768566.1">
    <property type="nucleotide sequence ID" value="NZ_FNWX01000006.1"/>
</dbReference>
<dbReference type="EC" id="2.7.10.2" evidence="2"/>
<feature type="coiled-coil region" evidence="9">
    <location>
        <begin position="269"/>
        <end position="296"/>
    </location>
</feature>
<keyword evidence="4" id="KW-0547">Nucleotide-binding</keyword>
<dbReference type="GO" id="GO:0004715">
    <property type="term" value="F:non-membrane spanning protein tyrosine kinase activity"/>
    <property type="evidence" value="ECO:0007669"/>
    <property type="project" value="UniProtKB-EC"/>
</dbReference>
<evidence type="ECO:0000256" key="2">
    <source>
        <dbReference type="ARBA" id="ARBA00011903"/>
    </source>
</evidence>
<evidence type="ECO:0000256" key="9">
    <source>
        <dbReference type="SAM" id="Coils"/>
    </source>
</evidence>
<dbReference type="GO" id="GO:0005524">
    <property type="term" value="F:ATP binding"/>
    <property type="evidence" value="ECO:0007669"/>
    <property type="project" value="UniProtKB-KW"/>
</dbReference>
<comment type="catalytic activity">
    <reaction evidence="8">
        <text>L-tyrosyl-[protein] + ATP = O-phospho-L-tyrosyl-[protein] + ADP + H(+)</text>
        <dbReference type="Rhea" id="RHEA:10596"/>
        <dbReference type="Rhea" id="RHEA-COMP:10136"/>
        <dbReference type="Rhea" id="RHEA-COMP:20101"/>
        <dbReference type="ChEBI" id="CHEBI:15378"/>
        <dbReference type="ChEBI" id="CHEBI:30616"/>
        <dbReference type="ChEBI" id="CHEBI:46858"/>
        <dbReference type="ChEBI" id="CHEBI:61978"/>
        <dbReference type="ChEBI" id="CHEBI:456216"/>
        <dbReference type="EC" id="2.7.10.2"/>
    </reaction>
</comment>
<dbReference type="PANTHER" id="PTHR32309:SF13">
    <property type="entry name" value="FERRIC ENTEROBACTIN TRANSPORT PROTEIN FEPE"/>
    <property type="match status" value="1"/>
</dbReference>
<dbReference type="STRING" id="420404.SAMN05421793_10645"/>
<dbReference type="Pfam" id="PF13614">
    <property type="entry name" value="AAA_31"/>
    <property type="match status" value="1"/>
</dbReference>
<comment type="similarity">
    <text evidence="1">Belongs to the CpsD/CapB family.</text>
</comment>
<evidence type="ECO:0000256" key="3">
    <source>
        <dbReference type="ARBA" id="ARBA00022679"/>
    </source>
</evidence>
<organism evidence="12 13">
    <name type="scientific">Epilithonimonas hominis</name>
    <dbReference type="NCBI Taxonomy" id="420404"/>
    <lineage>
        <taxon>Bacteria</taxon>
        <taxon>Pseudomonadati</taxon>
        <taxon>Bacteroidota</taxon>
        <taxon>Flavobacteriia</taxon>
        <taxon>Flavobacteriales</taxon>
        <taxon>Weeksellaceae</taxon>
        <taxon>Chryseobacterium group</taxon>
        <taxon>Epilithonimonas</taxon>
    </lineage>
</organism>
<dbReference type="Proteomes" id="UP000198555">
    <property type="component" value="Unassembled WGS sequence"/>
</dbReference>
<evidence type="ECO:0000313" key="12">
    <source>
        <dbReference type="EMBL" id="SEH47588.1"/>
    </source>
</evidence>
<dbReference type="GO" id="GO:0005886">
    <property type="term" value="C:plasma membrane"/>
    <property type="evidence" value="ECO:0007669"/>
    <property type="project" value="TreeGrafter"/>
</dbReference>
<dbReference type="AlphaFoldDB" id="A0A1H6IFP0"/>
<keyword evidence="7" id="KW-0829">Tyrosine-protein kinase</keyword>
<evidence type="ECO:0000256" key="4">
    <source>
        <dbReference type="ARBA" id="ARBA00022741"/>
    </source>
</evidence>
<dbReference type="SUPFAM" id="SSF52540">
    <property type="entry name" value="P-loop containing nucleoside triphosphate hydrolases"/>
    <property type="match status" value="1"/>
</dbReference>
<keyword evidence="3" id="KW-0808">Transferase</keyword>
<keyword evidence="10" id="KW-0812">Transmembrane</keyword>
<keyword evidence="10" id="KW-0472">Membrane</keyword>
<dbReference type="CDD" id="cd05387">
    <property type="entry name" value="BY-kinase"/>
    <property type="match status" value="1"/>
</dbReference>
<dbReference type="InterPro" id="IPR050445">
    <property type="entry name" value="Bact_polysacc_biosynth/exp"/>
</dbReference>
<name>A0A1H6IFP0_9FLAO</name>
<dbReference type="InterPro" id="IPR027417">
    <property type="entry name" value="P-loop_NTPase"/>
</dbReference>
<dbReference type="NCBIfam" id="TIGR01007">
    <property type="entry name" value="eps_fam"/>
    <property type="match status" value="1"/>
</dbReference>
<feature type="transmembrane region" description="Helical" evidence="10">
    <location>
        <begin position="27"/>
        <end position="45"/>
    </location>
</feature>
<keyword evidence="10" id="KW-1133">Transmembrane helix</keyword>
<evidence type="ECO:0000256" key="5">
    <source>
        <dbReference type="ARBA" id="ARBA00022777"/>
    </source>
</evidence>
<evidence type="ECO:0000256" key="10">
    <source>
        <dbReference type="SAM" id="Phobius"/>
    </source>
</evidence>
<feature type="transmembrane region" description="Helical" evidence="10">
    <location>
        <begin position="486"/>
        <end position="505"/>
    </location>
</feature>
<evidence type="ECO:0000256" key="6">
    <source>
        <dbReference type="ARBA" id="ARBA00022840"/>
    </source>
</evidence>
<proteinExistence type="inferred from homology"/>
<keyword evidence="5" id="KW-0418">Kinase</keyword>
<evidence type="ECO:0000256" key="8">
    <source>
        <dbReference type="ARBA" id="ARBA00051245"/>
    </source>
</evidence>
<reference evidence="13" key="1">
    <citation type="submission" date="2016-10" db="EMBL/GenBank/DDBJ databases">
        <authorList>
            <person name="Varghese N."/>
            <person name="Submissions S."/>
        </authorList>
    </citation>
    <scope>NUCLEOTIDE SEQUENCE [LARGE SCALE GENOMIC DNA]</scope>
    <source>
        <strain evidence="13">DSM 19326</strain>
    </source>
</reference>
<accession>A0A1H6IFP0</accession>
<evidence type="ECO:0000313" key="13">
    <source>
        <dbReference type="Proteomes" id="UP000198555"/>
    </source>
</evidence>
<gene>
    <name evidence="12" type="ORF">SAMN05421793_10645</name>
</gene>
<feature type="domain" description="AAA" evidence="11">
    <location>
        <begin position="580"/>
        <end position="713"/>
    </location>
</feature>
<protein>
    <recommendedName>
        <fullName evidence="2">non-specific protein-tyrosine kinase</fullName>
        <ecNumber evidence="2">2.7.10.2</ecNumber>
    </recommendedName>
</protein>
<dbReference type="EMBL" id="FNWX01000006">
    <property type="protein sequence ID" value="SEH47588.1"/>
    <property type="molecule type" value="Genomic_DNA"/>
</dbReference>
<dbReference type="InterPro" id="IPR005702">
    <property type="entry name" value="Wzc-like_C"/>
</dbReference>
<evidence type="ECO:0000259" key="11">
    <source>
        <dbReference type="Pfam" id="PF13614"/>
    </source>
</evidence>
<evidence type="ECO:0000256" key="7">
    <source>
        <dbReference type="ARBA" id="ARBA00023137"/>
    </source>
</evidence>
<keyword evidence="6" id="KW-0067">ATP-binding</keyword>
<dbReference type="PANTHER" id="PTHR32309">
    <property type="entry name" value="TYROSINE-PROTEIN KINASE"/>
    <property type="match status" value="1"/>
</dbReference>
<keyword evidence="13" id="KW-1185">Reference proteome</keyword>
<dbReference type="Gene3D" id="3.40.50.300">
    <property type="entry name" value="P-loop containing nucleotide triphosphate hydrolases"/>
    <property type="match status" value="1"/>
</dbReference>
<sequence length="779" mass="87702">MEFLDQEIAPNKKINFKKELLRFLKQWPWILISMAICYTAAYFYLKYTQPQYLSKTTLLFNQASNSSKGALGDLKSLGMGISGDNELEGETAIIVSKPILYKVGKNLNLDVRFISQGKIREIELYDNAPYLGKIIESKPDFKGASYQIEPVNNTSYKLTGAGLDNHNVFRYGELASLPWGKILISKKDGFKPYELKVSFSGVKSMVAGLEAGIKAQVSGGLLMDLTLVGPIPQKSEDILNELSRQYNIDGVTDKNVEAENTQDFINDRLDLISQDLEQIEGDKENFKRENKITDLETQTGIAVNRLTGNVENLFNQSMQLEVLNAIATMVDEGKEQLFPTGLGLPPATETLLTQYNDLLLTKKRTLKQATTANPAIKAFDKQLAELMVVIRKNLQESRSQIQRRLGQTNLELGEDKASVYKYPAQERTFRKIERQRNLKESLYLYLLQKREENAITLAVTAPKAKVVNPAYTTGVVSPNYSQIRTASLLVGFLLPLAVLFIIRILDVKIRTKEDIESIAPGIPVIAEIPFDETGETIVGKNDFSIFAESFRIMISSIKFILRSKEIRTGGVVLVTSSVKGEGKTTISVNTAISLAGSGKVLIIGADIRNPQLHRYMTKRSAGLTDYLVSDDNDIHHFINKSEIDDNLDVLFSGAKAPNPNDLLDMKKFDEMIEILRKDYDYIIMDSAPVMLVSDSMHLIDIADLVIYTVKSEFSDNEMLTFAQSFRRDNQINNMVFALNNVKPQYSKYGYKYGYGYYSYLKPKNKLAEVIKRFNKKDNI</sequence>
<evidence type="ECO:0000256" key="1">
    <source>
        <dbReference type="ARBA" id="ARBA00007316"/>
    </source>
</evidence>
<keyword evidence="9" id="KW-0175">Coiled coil</keyword>
<dbReference type="InterPro" id="IPR025669">
    <property type="entry name" value="AAA_dom"/>
</dbReference>